<gene>
    <name evidence="2" type="ORF">GCM10009838_26220</name>
</gene>
<protein>
    <recommendedName>
        <fullName evidence="4">Response regulator receiver protein</fullName>
    </recommendedName>
</protein>
<feature type="region of interest" description="Disordered" evidence="1">
    <location>
        <begin position="194"/>
        <end position="217"/>
    </location>
</feature>
<keyword evidence="3" id="KW-1185">Reference proteome</keyword>
<proteinExistence type="predicted"/>
<evidence type="ECO:0008006" key="4">
    <source>
        <dbReference type="Google" id="ProtNLM"/>
    </source>
</evidence>
<reference evidence="2 3" key="1">
    <citation type="journal article" date="2019" name="Int. J. Syst. Evol. Microbiol.">
        <title>The Global Catalogue of Microorganisms (GCM) 10K type strain sequencing project: providing services to taxonomists for standard genome sequencing and annotation.</title>
        <authorList>
            <consortium name="The Broad Institute Genomics Platform"/>
            <consortium name="The Broad Institute Genome Sequencing Center for Infectious Disease"/>
            <person name="Wu L."/>
            <person name="Ma J."/>
        </authorList>
    </citation>
    <scope>NUCLEOTIDE SEQUENCE [LARGE SCALE GENOMIC DNA]</scope>
    <source>
        <strain evidence="2 3">JCM 16013</strain>
    </source>
</reference>
<accession>A0ABN2RCH0</accession>
<organism evidence="2 3">
    <name type="scientific">Catenulispora subtropica</name>
    <dbReference type="NCBI Taxonomy" id="450798"/>
    <lineage>
        <taxon>Bacteria</taxon>
        <taxon>Bacillati</taxon>
        <taxon>Actinomycetota</taxon>
        <taxon>Actinomycetes</taxon>
        <taxon>Catenulisporales</taxon>
        <taxon>Catenulisporaceae</taxon>
        <taxon>Catenulispora</taxon>
    </lineage>
</organism>
<dbReference type="RefSeq" id="WP_344657249.1">
    <property type="nucleotide sequence ID" value="NZ_BAAAQM010000012.1"/>
</dbReference>
<evidence type="ECO:0000256" key="1">
    <source>
        <dbReference type="SAM" id="MobiDB-lite"/>
    </source>
</evidence>
<feature type="region of interest" description="Disordered" evidence="1">
    <location>
        <begin position="56"/>
        <end position="82"/>
    </location>
</feature>
<comment type="caution">
    <text evidence="2">The sequence shown here is derived from an EMBL/GenBank/DDBJ whole genome shotgun (WGS) entry which is preliminary data.</text>
</comment>
<dbReference type="EMBL" id="BAAAQM010000012">
    <property type="protein sequence ID" value="GAA1967007.1"/>
    <property type="molecule type" value="Genomic_DNA"/>
</dbReference>
<evidence type="ECO:0000313" key="3">
    <source>
        <dbReference type="Proteomes" id="UP001499854"/>
    </source>
</evidence>
<sequence>MKDRAAASAARRVDAAHLPDELVALLTALAPGEALTVLRDGEPIATITGAAGSGPLEGTIFPGQGKHAGRTAPDEQARDRTARPDVTVVVTAMKLSETVRGRLSGELGSDYIVLDLDVAPDTAEVLLVPPISLQLLDSLRARFPAARVIVAEFEDPELGVDYRGPVQRMIDAGAEAYLASTTLTRLAAQLEKTVSRRPGPALGSSQEYPRLEIGPPA</sequence>
<evidence type="ECO:0000313" key="2">
    <source>
        <dbReference type="EMBL" id="GAA1967007.1"/>
    </source>
</evidence>
<name>A0ABN2RCH0_9ACTN</name>
<dbReference type="Proteomes" id="UP001499854">
    <property type="component" value="Unassembled WGS sequence"/>
</dbReference>
<feature type="compositionally biased region" description="Basic and acidic residues" evidence="1">
    <location>
        <begin position="72"/>
        <end position="82"/>
    </location>
</feature>